<dbReference type="RefSeq" id="WP_153389271.1">
    <property type="nucleotide sequence ID" value="NZ_WITK01000008.1"/>
</dbReference>
<dbReference type="PANTHER" id="PTHR31284:SF10">
    <property type="entry name" value="ACID PHOSPHATASE-LIKE PROTEIN"/>
    <property type="match status" value="1"/>
</dbReference>
<dbReference type="AlphaFoldDB" id="A0AA90W537"/>
<dbReference type="GO" id="GO:0009279">
    <property type="term" value="C:cell outer membrane"/>
    <property type="evidence" value="ECO:0007669"/>
    <property type="project" value="InterPro"/>
</dbReference>
<comment type="caution">
    <text evidence="3">The sequence shown here is derived from an EMBL/GenBank/DDBJ whole genome shotgun (WGS) entry which is preliminary data.</text>
</comment>
<dbReference type="SFLD" id="SFLDG01125">
    <property type="entry name" value="C1.1:_Acid_Phosphatase_Like"/>
    <property type="match status" value="1"/>
</dbReference>
<dbReference type="InterPro" id="IPR036412">
    <property type="entry name" value="HAD-like_sf"/>
</dbReference>
<dbReference type="Gene3D" id="3.40.50.1000">
    <property type="entry name" value="HAD superfamily/HAD-like"/>
    <property type="match status" value="1"/>
</dbReference>
<evidence type="ECO:0000256" key="1">
    <source>
        <dbReference type="ARBA" id="ARBA00022729"/>
    </source>
</evidence>
<accession>A0AA90W537</accession>
<feature type="signal peptide" evidence="2">
    <location>
        <begin position="1"/>
        <end position="25"/>
    </location>
</feature>
<dbReference type="Pfam" id="PF03767">
    <property type="entry name" value="Acid_phosphat_B"/>
    <property type="match status" value="1"/>
</dbReference>
<dbReference type="EMBL" id="WITK01000008">
    <property type="protein sequence ID" value="MQW92004.1"/>
    <property type="molecule type" value="Genomic_DNA"/>
</dbReference>
<dbReference type="NCBIfam" id="TIGR01533">
    <property type="entry name" value="lipo_e_P4"/>
    <property type="match status" value="1"/>
</dbReference>
<name>A0AA90W537_9GAMM</name>
<proteinExistence type="predicted"/>
<keyword evidence="1 2" id="KW-0732">Signal</keyword>
<protein>
    <submittedName>
        <fullName evidence="3">5'-nucleotidase, lipoprotein e(P4) family</fullName>
    </submittedName>
</protein>
<organism evidence="3 4">
    <name type="scientific">Acinetobacter wanghuae</name>
    <dbReference type="NCBI Taxonomy" id="2662362"/>
    <lineage>
        <taxon>Bacteria</taxon>
        <taxon>Pseudomonadati</taxon>
        <taxon>Pseudomonadota</taxon>
        <taxon>Gammaproteobacteria</taxon>
        <taxon>Moraxellales</taxon>
        <taxon>Moraxellaceae</taxon>
        <taxon>Acinetobacter</taxon>
    </lineage>
</organism>
<evidence type="ECO:0000313" key="4">
    <source>
        <dbReference type="Proteomes" id="UP000480556"/>
    </source>
</evidence>
<dbReference type="Proteomes" id="UP000480556">
    <property type="component" value="Unassembled WGS sequence"/>
</dbReference>
<evidence type="ECO:0000313" key="3">
    <source>
        <dbReference type="EMBL" id="MQW92004.1"/>
    </source>
</evidence>
<dbReference type="PANTHER" id="PTHR31284">
    <property type="entry name" value="ACID PHOSPHATASE-LIKE PROTEIN"/>
    <property type="match status" value="1"/>
</dbReference>
<dbReference type="InterPro" id="IPR006423">
    <property type="entry name" value="Lipo_e_P4"/>
</dbReference>
<feature type="chain" id="PRO_5041665265" evidence="2">
    <location>
        <begin position="26"/>
        <end position="248"/>
    </location>
</feature>
<dbReference type="SUPFAM" id="SSF56784">
    <property type="entry name" value="HAD-like"/>
    <property type="match status" value="1"/>
</dbReference>
<dbReference type="InterPro" id="IPR023214">
    <property type="entry name" value="HAD_sf"/>
</dbReference>
<dbReference type="InterPro" id="IPR005519">
    <property type="entry name" value="Acid_phosphat_B-like"/>
</dbReference>
<keyword evidence="3" id="KW-0449">Lipoprotein</keyword>
<gene>
    <name evidence="3" type="ORF">GHJ48_06270</name>
</gene>
<dbReference type="PIRSF" id="PIRSF019271">
    <property type="entry name" value="Acid_Ptase_C"/>
    <property type="match status" value="1"/>
</dbReference>
<evidence type="ECO:0000256" key="2">
    <source>
        <dbReference type="SAM" id="SignalP"/>
    </source>
</evidence>
<reference evidence="3 4" key="1">
    <citation type="submission" date="2019-10" db="EMBL/GenBank/DDBJ databases">
        <authorList>
            <person name="Dong K."/>
        </authorList>
    </citation>
    <scope>NUCLEOTIDE SEQUENCE [LARGE SCALE GENOMIC DNA]</scope>
    <source>
        <strain evidence="4">dk771</strain>
    </source>
</reference>
<dbReference type="SFLD" id="SFLDS00003">
    <property type="entry name" value="Haloacid_Dehalogenase"/>
    <property type="match status" value="1"/>
</dbReference>
<sequence>MKKNNTLCCTVLSLMLAGISIETSAKNNAEMVSCNNEVQQYRMSVKFQHRSAEVQALQIQAYNIATARLKEIIKQHPDAQNLAIVTDLDETVIDNTDVFVNDLKKCQVYTDWKSWDEWERVGQPQLIPGSLEFLQYADRQGVKIFYISDRSQKYRPSTMKALQNLGLPQLKQEQILLYGTSKEQRRQSVAQEYEIVLLLGDTLHDFSDAFSNHQTGEARLKAVLENKEKFGNQFIVLPNVSYGPWSKE</sequence>